<evidence type="ECO:0000313" key="10">
    <source>
        <dbReference type="EMBL" id="KKW42547.1"/>
    </source>
</evidence>
<evidence type="ECO:0000256" key="3">
    <source>
        <dbReference type="ARBA" id="ARBA00022679"/>
    </source>
</evidence>
<evidence type="ECO:0000256" key="2">
    <source>
        <dbReference type="ARBA" id="ARBA00006490"/>
    </source>
</evidence>
<dbReference type="GO" id="GO:0051536">
    <property type="term" value="F:iron-sulfur cluster binding"/>
    <property type="evidence" value="ECO:0007669"/>
    <property type="project" value="UniProtKB-KW"/>
</dbReference>
<dbReference type="Gene3D" id="3.40.640.10">
    <property type="entry name" value="Type I PLP-dependent aspartate aminotransferase-like (Major domain)"/>
    <property type="match status" value="1"/>
</dbReference>
<dbReference type="PIRSF" id="PIRSF005572">
    <property type="entry name" value="NifS"/>
    <property type="match status" value="1"/>
</dbReference>
<comment type="catalytic activity">
    <reaction evidence="8">
        <text>(sulfur carrier)-H + L-cysteine = (sulfur carrier)-SH + L-alanine</text>
        <dbReference type="Rhea" id="RHEA:43892"/>
        <dbReference type="Rhea" id="RHEA-COMP:14737"/>
        <dbReference type="Rhea" id="RHEA-COMP:14739"/>
        <dbReference type="ChEBI" id="CHEBI:29917"/>
        <dbReference type="ChEBI" id="CHEBI:35235"/>
        <dbReference type="ChEBI" id="CHEBI:57972"/>
        <dbReference type="ChEBI" id="CHEBI:64428"/>
        <dbReference type="EC" id="2.8.1.7"/>
    </reaction>
</comment>
<dbReference type="PANTHER" id="PTHR11601:SF34">
    <property type="entry name" value="CYSTEINE DESULFURASE"/>
    <property type="match status" value="1"/>
</dbReference>
<dbReference type="InterPro" id="IPR000192">
    <property type="entry name" value="Aminotrans_V_dom"/>
</dbReference>
<keyword evidence="5" id="KW-0663">Pyridoxal phosphate</keyword>
<evidence type="ECO:0000256" key="6">
    <source>
        <dbReference type="ARBA" id="ARBA00023004"/>
    </source>
</evidence>
<organism evidence="10 11">
    <name type="scientific">Candidatus Magasanikbacteria bacterium GW2011_GWA2_56_11</name>
    <dbReference type="NCBI Taxonomy" id="1619044"/>
    <lineage>
        <taxon>Bacteria</taxon>
        <taxon>Candidatus Magasanikiibacteriota</taxon>
    </lineage>
</organism>
<dbReference type="GO" id="GO:0031071">
    <property type="term" value="F:cysteine desulfurase activity"/>
    <property type="evidence" value="ECO:0007669"/>
    <property type="project" value="UniProtKB-EC"/>
</dbReference>
<proteinExistence type="inferred from homology"/>
<gene>
    <name evidence="10" type="ORF">UY92_C0006G0108</name>
</gene>
<evidence type="ECO:0000256" key="1">
    <source>
        <dbReference type="ARBA" id="ARBA00001933"/>
    </source>
</evidence>
<dbReference type="InterPro" id="IPR015422">
    <property type="entry name" value="PyrdxlP-dep_Trfase_small"/>
</dbReference>
<protein>
    <submittedName>
        <fullName evidence="10">Cysteine desulfurase NifS</fullName>
    </submittedName>
</protein>
<dbReference type="SUPFAM" id="SSF53383">
    <property type="entry name" value="PLP-dependent transferases"/>
    <property type="match status" value="1"/>
</dbReference>
<comment type="cofactor">
    <cofactor evidence="1">
        <name>pyridoxal 5'-phosphate</name>
        <dbReference type="ChEBI" id="CHEBI:597326"/>
    </cofactor>
</comment>
<evidence type="ECO:0000256" key="7">
    <source>
        <dbReference type="ARBA" id="ARBA00023014"/>
    </source>
</evidence>
<dbReference type="InterPro" id="IPR015424">
    <property type="entry name" value="PyrdxlP-dep_Trfase"/>
</dbReference>
<dbReference type="GO" id="GO:0046872">
    <property type="term" value="F:metal ion binding"/>
    <property type="evidence" value="ECO:0007669"/>
    <property type="project" value="UniProtKB-KW"/>
</dbReference>
<dbReference type="STRING" id="1619044.UY92_C0006G0108"/>
<keyword evidence="7" id="KW-0411">Iron-sulfur</keyword>
<evidence type="ECO:0000256" key="4">
    <source>
        <dbReference type="ARBA" id="ARBA00022723"/>
    </source>
</evidence>
<dbReference type="PATRIC" id="fig|1619044.3.peg.550"/>
<reference evidence="10 11" key="1">
    <citation type="journal article" date="2015" name="Nature">
        <title>rRNA introns, odd ribosomes, and small enigmatic genomes across a large radiation of phyla.</title>
        <authorList>
            <person name="Brown C.T."/>
            <person name="Hug L.A."/>
            <person name="Thomas B.C."/>
            <person name="Sharon I."/>
            <person name="Castelle C.J."/>
            <person name="Singh A."/>
            <person name="Wilkins M.J."/>
            <person name="Williams K.H."/>
            <person name="Banfield J.F."/>
        </authorList>
    </citation>
    <scope>NUCLEOTIDE SEQUENCE [LARGE SCALE GENOMIC DNA]</scope>
</reference>
<sequence>MKQLPRHPKTKRPVYLDHAAATPADPRVLSAMRPYHSTLFGNPSAVYSQGQAARQALESARRAVALELATQPDTIIFTGGGTEANNLALFGLTQEAAIRSRRKKPHLITSAVEHRSVIYPAEKLAAMGWEVTYLPVDREGRVDLKQLWQAIKPTTMLVSLMYANNEIGTVNPIGEIGRQILRSRQKNKTLFPFFHTDACQAAAWLDLSVERLHVDLMSLNGSKLYGPKGVGALYCRRGVPLTPHLLGGGQERGYRSGTENIAGIVGLAAALGLARQDGPRQAKRLCALTGYFWGRLLSLIPDISLNGPEVGATGSAGRLPNNLNVCFRGLEAEALVLYLDAYGIMAATGSACAADKGSSSPVLLACGLSEQTARASVRFTLGRGTTKTDIDYVLKYLPGIVETLRETVAVK</sequence>
<dbReference type="Pfam" id="PF00266">
    <property type="entry name" value="Aminotran_5"/>
    <property type="match status" value="1"/>
</dbReference>
<evidence type="ECO:0000256" key="5">
    <source>
        <dbReference type="ARBA" id="ARBA00022898"/>
    </source>
</evidence>
<name>A0A0G2AMK3_9BACT</name>
<comment type="similarity">
    <text evidence="2">Belongs to the class-V pyridoxal-phosphate-dependent aminotransferase family. NifS/IscS subfamily.</text>
</comment>
<dbReference type="Proteomes" id="UP000033870">
    <property type="component" value="Unassembled WGS sequence"/>
</dbReference>
<dbReference type="InterPro" id="IPR016454">
    <property type="entry name" value="Cysteine_dSase"/>
</dbReference>
<evidence type="ECO:0000256" key="8">
    <source>
        <dbReference type="ARBA" id="ARBA00050776"/>
    </source>
</evidence>
<dbReference type="AlphaFoldDB" id="A0A0G2AMK3"/>
<keyword evidence="3" id="KW-0808">Transferase</keyword>
<dbReference type="InterPro" id="IPR015421">
    <property type="entry name" value="PyrdxlP-dep_Trfase_major"/>
</dbReference>
<dbReference type="Gene3D" id="1.10.260.50">
    <property type="match status" value="1"/>
</dbReference>
<evidence type="ECO:0000259" key="9">
    <source>
        <dbReference type="Pfam" id="PF00266"/>
    </source>
</evidence>
<dbReference type="EMBL" id="LCRX01000006">
    <property type="protein sequence ID" value="KKW42547.1"/>
    <property type="molecule type" value="Genomic_DNA"/>
</dbReference>
<accession>A0A0G2AMK3</accession>
<feature type="domain" description="Aminotransferase class V" evidence="9">
    <location>
        <begin position="14"/>
        <end position="393"/>
    </location>
</feature>
<keyword evidence="6" id="KW-0408">Iron</keyword>
<evidence type="ECO:0000313" key="11">
    <source>
        <dbReference type="Proteomes" id="UP000033870"/>
    </source>
</evidence>
<dbReference type="Gene3D" id="3.90.1150.10">
    <property type="entry name" value="Aspartate Aminotransferase, domain 1"/>
    <property type="match status" value="1"/>
</dbReference>
<comment type="caution">
    <text evidence="10">The sequence shown here is derived from an EMBL/GenBank/DDBJ whole genome shotgun (WGS) entry which is preliminary data.</text>
</comment>
<dbReference type="PANTHER" id="PTHR11601">
    <property type="entry name" value="CYSTEINE DESULFURYLASE FAMILY MEMBER"/>
    <property type="match status" value="1"/>
</dbReference>
<keyword evidence="4" id="KW-0479">Metal-binding</keyword>